<name>A0ABS0I9L5_9BACT</name>
<protein>
    <submittedName>
        <fullName evidence="1">Thioredoxin family protein</fullName>
    </submittedName>
</protein>
<proteinExistence type="predicted"/>
<dbReference type="EMBL" id="JADQDM010000017">
    <property type="protein sequence ID" value="MBF9223651.1"/>
    <property type="molecule type" value="Genomic_DNA"/>
</dbReference>
<organism evidence="1 2">
    <name type="scientific">Hymenobacter ruricola</name>
    <dbReference type="NCBI Taxonomy" id="2791023"/>
    <lineage>
        <taxon>Bacteria</taxon>
        <taxon>Pseudomonadati</taxon>
        <taxon>Bacteroidota</taxon>
        <taxon>Cytophagia</taxon>
        <taxon>Cytophagales</taxon>
        <taxon>Hymenobacteraceae</taxon>
        <taxon>Hymenobacter</taxon>
    </lineage>
</organism>
<dbReference type="RefSeq" id="WP_196295079.1">
    <property type="nucleotide sequence ID" value="NZ_JADQDM010000017.1"/>
</dbReference>
<evidence type="ECO:0000313" key="2">
    <source>
        <dbReference type="Proteomes" id="UP000618931"/>
    </source>
</evidence>
<accession>A0ABS0I9L5</accession>
<comment type="caution">
    <text evidence="1">The sequence shown here is derived from an EMBL/GenBank/DDBJ whole genome shotgun (WGS) entry which is preliminary data.</text>
</comment>
<keyword evidence="2" id="KW-1185">Reference proteome</keyword>
<evidence type="ECO:0000313" key="1">
    <source>
        <dbReference type="EMBL" id="MBF9223651.1"/>
    </source>
</evidence>
<gene>
    <name evidence="1" type="ORF">I2H31_21285</name>
</gene>
<reference evidence="1 2" key="1">
    <citation type="submission" date="2020-11" db="EMBL/GenBank/DDBJ databases">
        <authorList>
            <person name="Kim M.K."/>
        </authorList>
    </citation>
    <scope>NUCLEOTIDE SEQUENCE [LARGE SCALE GENOMIC DNA]</scope>
    <source>
        <strain evidence="1 2">BT662</strain>
    </source>
</reference>
<dbReference type="Proteomes" id="UP000618931">
    <property type="component" value="Unassembled WGS sequence"/>
</dbReference>
<sequence>MSSNFVPSPAAVPTPVFTYAEFRQLVRTLAAEHRTSGPDQNPAYVRFTDQNQAHLDRALGEPLLPELVGRLTHLARPEQWLVLGEAWCGDTAHTLPVLAHLADVSAGHVELRVLLRSDHPALMAAHQTNGGNSIPKLIRRDAATGADLGDWGPRPAEAQALAHQLHADKTLHTNQIIKAMNAWYEDDHGAAVQRELLALVG</sequence>
<dbReference type="Gene3D" id="3.40.30.10">
    <property type="entry name" value="Glutaredoxin"/>
    <property type="match status" value="1"/>
</dbReference>
<dbReference type="Pfam" id="PF14595">
    <property type="entry name" value="Thioredoxin_9"/>
    <property type="match status" value="1"/>
</dbReference>